<dbReference type="Proteomes" id="UP001194468">
    <property type="component" value="Unassembled WGS sequence"/>
</dbReference>
<proteinExistence type="predicted"/>
<reference evidence="2" key="2">
    <citation type="journal article" date="2020" name="Nat. Commun.">
        <title>Large-scale genome sequencing of mycorrhizal fungi provides insights into the early evolution of symbiotic traits.</title>
        <authorList>
            <person name="Miyauchi S."/>
            <person name="Kiss E."/>
            <person name="Kuo A."/>
            <person name="Drula E."/>
            <person name="Kohler A."/>
            <person name="Sanchez-Garcia M."/>
            <person name="Morin E."/>
            <person name="Andreopoulos B."/>
            <person name="Barry K.W."/>
            <person name="Bonito G."/>
            <person name="Buee M."/>
            <person name="Carver A."/>
            <person name="Chen C."/>
            <person name="Cichocki N."/>
            <person name="Clum A."/>
            <person name="Culley D."/>
            <person name="Crous P.W."/>
            <person name="Fauchery L."/>
            <person name="Girlanda M."/>
            <person name="Hayes R.D."/>
            <person name="Keri Z."/>
            <person name="LaButti K."/>
            <person name="Lipzen A."/>
            <person name="Lombard V."/>
            <person name="Magnuson J."/>
            <person name="Maillard F."/>
            <person name="Murat C."/>
            <person name="Nolan M."/>
            <person name="Ohm R.A."/>
            <person name="Pangilinan J."/>
            <person name="Pereira M.F."/>
            <person name="Perotto S."/>
            <person name="Peter M."/>
            <person name="Pfister S."/>
            <person name="Riley R."/>
            <person name="Sitrit Y."/>
            <person name="Stielow J.B."/>
            <person name="Szollosi G."/>
            <person name="Zifcakova L."/>
            <person name="Stursova M."/>
            <person name="Spatafora J.W."/>
            <person name="Tedersoo L."/>
            <person name="Vaario L.M."/>
            <person name="Yamada A."/>
            <person name="Yan M."/>
            <person name="Wang P."/>
            <person name="Xu J."/>
            <person name="Bruns T."/>
            <person name="Baldrian P."/>
            <person name="Vilgalys R."/>
            <person name="Dunand C."/>
            <person name="Henrissat B."/>
            <person name="Grigoriev I.V."/>
            <person name="Hibbett D."/>
            <person name="Nagy L.G."/>
            <person name="Martin F.M."/>
        </authorList>
    </citation>
    <scope>NUCLEOTIDE SEQUENCE</scope>
    <source>
        <strain evidence="2">BED1</strain>
    </source>
</reference>
<keyword evidence="3" id="KW-1185">Reference proteome</keyword>
<organism evidence="2 3">
    <name type="scientific">Boletus edulis BED1</name>
    <dbReference type="NCBI Taxonomy" id="1328754"/>
    <lineage>
        <taxon>Eukaryota</taxon>
        <taxon>Fungi</taxon>
        <taxon>Dikarya</taxon>
        <taxon>Basidiomycota</taxon>
        <taxon>Agaricomycotina</taxon>
        <taxon>Agaricomycetes</taxon>
        <taxon>Agaricomycetidae</taxon>
        <taxon>Boletales</taxon>
        <taxon>Boletineae</taxon>
        <taxon>Boletaceae</taxon>
        <taxon>Boletoideae</taxon>
        <taxon>Boletus</taxon>
    </lineage>
</organism>
<sequence length="140" mass="15351">MSDLHAKKFLIVLAGHSVPPPFAVGANEDEGPVNPVIAGGKDNVWSVRRVESGNYNLVLDQRGPSWLSKGVGDSVVVEIMPLPGEWVITRQEDGTYTIEAPGPIRPSLSWALDSGELGAPVKLRRRDFPARWNFRPVLEE</sequence>
<evidence type="ECO:0000313" key="2">
    <source>
        <dbReference type="EMBL" id="KAF8443332.1"/>
    </source>
</evidence>
<evidence type="ECO:0000313" key="3">
    <source>
        <dbReference type="Proteomes" id="UP001194468"/>
    </source>
</evidence>
<dbReference type="AlphaFoldDB" id="A0AAD4BYU1"/>
<comment type="caution">
    <text evidence="2">The sequence shown here is derived from an EMBL/GenBank/DDBJ whole genome shotgun (WGS) entry which is preliminary data.</text>
</comment>
<reference evidence="2" key="1">
    <citation type="submission" date="2019-10" db="EMBL/GenBank/DDBJ databases">
        <authorList>
            <consortium name="DOE Joint Genome Institute"/>
            <person name="Kuo A."/>
            <person name="Miyauchi S."/>
            <person name="Kiss E."/>
            <person name="Drula E."/>
            <person name="Kohler A."/>
            <person name="Sanchez-Garcia M."/>
            <person name="Andreopoulos B."/>
            <person name="Barry K.W."/>
            <person name="Bonito G."/>
            <person name="Buee M."/>
            <person name="Carver A."/>
            <person name="Chen C."/>
            <person name="Cichocki N."/>
            <person name="Clum A."/>
            <person name="Culley D."/>
            <person name="Crous P.W."/>
            <person name="Fauchery L."/>
            <person name="Girlanda M."/>
            <person name="Hayes R."/>
            <person name="Keri Z."/>
            <person name="LaButti K."/>
            <person name="Lipzen A."/>
            <person name="Lombard V."/>
            <person name="Magnuson J."/>
            <person name="Maillard F."/>
            <person name="Morin E."/>
            <person name="Murat C."/>
            <person name="Nolan M."/>
            <person name="Ohm R."/>
            <person name="Pangilinan J."/>
            <person name="Pereira M."/>
            <person name="Perotto S."/>
            <person name="Peter M."/>
            <person name="Riley R."/>
            <person name="Sitrit Y."/>
            <person name="Stielow B."/>
            <person name="Szollosi G."/>
            <person name="Zifcakova L."/>
            <person name="Stursova M."/>
            <person name="Spatafora J.W."/>
            <person name="Tedersoo L."/>
            <person name="Vaario L.-M."/>
            <person name="Yamada A."/>
            <person name="Yan M."/>
            <person name="Wang P."/>
            <person name="Xu J."/>
            <person name="Bruns T."/>
            <person name="Baldrian P."/>
            <person name="Vilgalys R."/>
            <person name="Henrissat B."/>
            <person name="Grigoriev I.V."/>
            <person name="Hibbett D."/>
            <person name="Nagy L.G."/>
            <person name="Martin F.M."/>
        </authorList>
    </citation>
    <scope>NUCLEOTIDE SEQUENCE</scope>
    <source>
        <strain evidence="2">BED1</strain>
    </source>
</reference>
<protein>
    <submittedName>
        <fullName evidence="2">Uncharacterized protein</fullName>
    </submittedName>
</protein>
<dbReference type="EMBL" id="WHUW01000107">
    <property type="protein sequence ID" value="KAF8424004.1"/>
    <property type="molecule type" value="Genomic_DNA"/>
</dbReference>
<dbReference type="EMBL" id="WHUW01000008">
    <property type="protein sequence ID" value="KAF8443332.1"/>
    <property type="molecule type" value="Genomic_DNA"/>
</dbReference>
<evidence type="ECO:0000313" key="1">
    <source>
        <dbReference type="EMBL" id="KAF8424004.1"/>
    </source>
</evidence>
<accession>A0AAD4BYU1</accession>
<name>A0AAD4BYU1_BOLED</name>
<gene>
    <name evidence="2" type="ORF">L210DRAFT_3629745</name>
    <name evidence="1" type="ORF">L210DRAFT_3765555</name>
</gene>